<geneLocation type="plasmid" evidence="2 3">
    <name>unnamed1</name>
</geneLocation>
<evidence type="ECO:0000313" key="3">
    <source>
        <dbReference type="Proteomes" id="UP000188184"/>
    </source>
</evidence>
<gene>
    <name evidence="2" type="ORF">B0X71_19330</name>
</gene>
<evidence type="ECO:0000313" key="2">
    <source>
        <dbReference type="EMBL" id="AQQ55328.1"/>
    </source>
</evidence>
<dbReference type="EMBL" id="CP019641">
    <property type="protein sequence ID" value="AQQ55328.1"/>
    <property type="molecule type" value="Genomic_DNA"/>
</dbReference>
<dbReference type="KEGG" id="pmar:B0X71_19330"/>
<sequence length="545" mass="62181">MQDHVIVGTITYQQQALLLSTRPVFRNGDMSIFYFIRRKELVSVSKTACIAAIYMERDKDQRLTNLLKKFLNKQENIRVEVFTDGKKFNDFLLTQEGSPFILLADSVLNNEAFWPSLRKTGDIFAFLFGSNVQNQIPNLKTRLHIDYSSSTPLEETANKVNIFTVKPAFQVFVQNAVKRNRLLLSEKRKAIEGAAQEEVDKEKDSKEPIVGEGDGLPENIPKTPSLDSDVDSDLRESKKGEANINADEISENNKKPTDELNYDLSDAERIALYRKNELLAQELSLSHRKREGKKTIGVWSLIPQFGVTSFVMNLAFYLGEKGVHTAVLEGVKSDYLILDLLKKYSEPPKDWQSLASFLHAPQTGKTPAWTYRDVNFLPLGYGDHLLDWDPSALTSYIRTTNIAEVTLVDLPSGEMNLITQHTLNHLDELWVLVDDFLVMRDVHENYFRQLQKEGGSAVYLIANKVRPVSKPEQTADRLKLKLLTSLPDLRDEAKKSIYRAEPFYIQRGVHEQLSQPFGVLTGHLFGKAFETKGRKRSFVRWLLPR</sequence>
<feature type="compositionally biased region" description="Basic and acidic residues" evidence="1">
    <location>
        <begin position="198"/>
        <end position="209"/>
    </location>
</feature>
<feature type="compositionally biased region" description="Basic and acidic residues" evidence="1">
    <location>
        <begin position="232"/>
        <end position="241"/>
    </location>
</feature>
<dbReference type="Proteomes" id="UP000188184">
    <property type="component" value="Plasmid unnamed1"/>
</dbReference>
<proteinExistence type="predicted"/>
<accession>A0A1Q2L4E2</accession>
<protein>
    <submittedName>
        <fullName evidence="2">Uncharacterized protein</fullName>
    </submittedName>
</protein>
<keyword evidence="3" id="KW-1185">Reference proteome</keyword>
<reference evidence="2 3" key="1">
    <citation type="submission" date="2017-02" db="EMBL/GenBank/DDBJ databases">
        <title>The complete genomic sequence of a novel cold adapted crude oil-degrading bacterium Planococcus qaidamina Y42.</title>
        <authorList>
            <person name="Yang R."/>
        </authorList>
    </citation>
    <scope>NUCLEOTIDE SEQUENCE [LARGE SCALE GENOMIC DNA]</scope>
    <source>
        <strain evidence="2 3">Y42</strain>
        <plasmid evidence="2 3">unnamed1</plasmid>
    </source>
</reference>
<name>A0A1Q2L4E2_9BACL</name>
<feature type="region of interest" description="Disordered" evidence="1">
    <location>
        <begin position="194"/>
        <end position="258"/>
    </location>
</feature>
<evidence type="ECO:0000256" key="1">
    <source>
        <dbReference type="SAM" id="MobiDB-lite"/>
    </source>
</evidence>
<organism evidence="2 3">
    <name type="scientific">Planococcus lenghuensis</name>
    <dbReference type="NCBI Taxonomy" id="2213202"/>
    <lineage>
        <taxon>Bacteria</taxon>
        <taxon>Bacillati</taxon>
        <taxon>Bacillota</taxon>
        <taxon>Bacilli</taxon>
        <taxon>Bacillales</taxon>
        <taxon>Caryophanaceae</taxon>
        <taxon>Planococcus</taxon>
    </lineage>
</organism>
<dbReference type="AlphaFoldDB" id="A0A1Q2L4E2"/>
<dbReference type="Gene3D" id="3.40.50.300">
    <property type="entry name" value="P-loop containing nucleotide triphosphate hydrolases"/>
    <property type="match status" value="1"/>
</dbReference>
<keyword evidence="2" id="KW-0614">Plasmid</keyword>
<dbReference type="SUPFAM" id="SSF52540">
    <property type="entry name" value="P-loop containing nucleoside triphosphate hydrolases"/>
    <property type="match status" value="1"/>
</dbReference>
<dbReference type="InterPro" id="IPR027417">
    <property type="entry name" value="P-loop_NTPase"/>
</dbReference>